<organism evidence="1 2">
    <name type="scientific">Pseudomonas putida</name>
    <name type="common">Arthrobacter siderocapsulatus</name>
    <dbReference type="NCBI Taxonomy" id="303"/>
    <lineage>
        <taxon>Bacteria</taxon>
        <taxon>Pseudomonadati</taxon>
        <taxon>Pseudomonadota</taxon>
        <taxon>Gammaproteobacteria</taxon>
        <taxon>Pseudomonadales</taxon>
        <taxon>Pseudomonadaceae</taxon>
        <taxon>Pseudomonas</taxon>
    </lineage>
</organism>
<dbReference type="Proteomes" id="UP001202943">
    <property type="component" value="Unassembled WGS sequence"/>
</dbReference>
<proteinExistence type="predicted"/>
<dbReference type="EMBL" id="JAMHFX010000207">
    <property type="protein sequence ID" value="MCO1622779.1"/>
    <property type="molecule type" value="Genomic_DNA"/>
</dbReference>
<accession>A0AAW5HKH7</accession>
<comment type="caution">
    <text evidence="1">The sequence shown here is derived from an EMBL/GenBank/DDBJ whole genome shotgun (WGS) entry which is preliminary data.</text>
</comment>
<name>A0AAW5HKH7_PSEPU</name>
<evidence type="ECO:0000313" key="2">
    <source>
        <dbReference type="Proteomes" id="UP001202943"/>
    </source>
</evidence>
<sequence>MSEVRWDMALMEQAVIELFMKQIAVKPGDQDAPMNEIRDRFAVAGIMIGRTMAMVDHKGPVGADLSMKVRRYEQYYRERCLRSVGNMWGPNGTLRNHFDQSTDQE</sequence>
<dbReference type="RefSeq" id="WP_060538779.1">
    <property type="nucleotide sequence ID" value="NZ_JAMHFX010000207.1"/>
</dbReference>
<dbReference type="AlphaFoldDB" id="A0AAW5HKH7"/>
<gene>
    <name evidence="1" type="ORF">M8C81_19440</name>
</gene>
<reference evidence="1" key="2">
    <citation type="submission" date="2023-08" db="EMBL/GenBank/DDBJ databases">
        <title>Isolation, Identification, Denitrification Characteristics of A Highly Efficient Aerobic Denitrifying Bacterial Strain DS2.</title>
        <authorList>
            <person name="Wang H."/>
        </authorList>
    </citation>
    <scope>NUCLEOTIDE SEQUENCE</scope>
    <source>
        <strain evidence="1">DS2</strain>
    </source>
</reference>
<reference evidence="1" key="1">
    <citation type="submission" date="2022-05" db="EMBL/GenBank/DDBJ databases">
        <authorList>
            <person name="Yi M."/>
        </authorList>
    </citation>
    <scope>NUCLEOTIDE SEQUENCE</scope>
    <source>
        <strain evidence="1">DS2</strain>
    </source>
</reference>
<evidence type="ECO:0000313" key="1">
    <source>
        <dbReference type="EMBL" id="MCO1622779.1"/>
    </source>
</evidence>
<protein>
    <submittedName>
        <fullName evidence="1">Uncharacterized protein</fullName>
    </submittedName>
</protein>